<dbReference type="Proteomes" id="UP001287356">
    <property type="component" value="Unassembled WGS sequence"/>
</dbReference>
<feature type="chain" id="PRO_5041943348" description="Kelch repeat-containing protein" evidence="1">
    <location>
        <begin position="21"/>
        <end position="413"/>
    </location>
</feature>
<organism evidence="2 3">
    <name type="scientific">Lasiosphaeria ovina</name>
    <dbReference type="NCBI Taxonomy" id="92902"/>
    <lineage>
        <taxon>Eukaryota</taxon>
        <taxon>Fungi</taxon>
        <taxon>Dikarya</taxon>
        <taxon>Ascomycota</taxon>
        <taxon>Pezizomycotina</taxon>
        <taxon>Sordariomycetes</taxon>
        <taxon>Sordariomycetidae</taxon>
        <taxon>Sordariales</taxon>
        <taxon>Lasiosphaeriaceae</taxon>
        <taxon>Lasiosphaeria</taxon>
    </lineage>
</organism>
<feature type="signal peptide" evidence="1">
    <location>
        <begin position="1"/>
        <end position="20"/>
    </location>
</feature>
<dbReference type="PANTHER" id="PTHR23244">
    <property type="entry name" value="KELCH REPEAT DOMAIN"/>
    <property type="match status" value="1"/>
</dbReference>
<dbReference type="InterPro" id="IPR015915">
    <property type="entry name" value="Kelch-typ_b-propeller"/>
</dbReference>
<evidence type="ECO:0000313" key="2">
    <source>
        <dbReference type="EMBL" id="KAK3376887.1"/>
    </source>
</evidence>
<gene>
    <name evidence="2" type="ORF">B0T24DRAFT_526071</name>
</gene>
<evidence type="ECO:0000256" key="1">
    <source>
        <dbReference type="SAM" id="SignalP"/>
    </source>
</evidence>
<dbReference type="SUPFAM" id="SSF117281">
    <property type="entry name" value="Kelch motif"/>
    <property type="match status" value="1"/>
</dbReference>
<protein>
    <recommendedName>
        <fullName evidence="4">Kelch repeat-containing protein</fullName>
    </recommendedName>
</protein>
<name>A0AAE0NAK5_9PEZI</name>
<accession>A0AAE0NAK5</accession>
<sequence length="413" mass="44330">MASTWLAVLGLACWAALAAALPDVPSVANFMRKATANAVVLGDFVYVDGGEMSQKVDGKVATFKDRDGINSTVSIDMSKSWTSDSVAMRTIKKQGPLKTNMQVWADRSANVFYSWGGKWIRGFNMTETALWKFAADGSGGGTWSVAPAANPSLLNTLHPGEFAAVAATNDSAFVMGGVASGWTEQFRAITQTLPGMATYNLSTRVWQNGTINFSPFDRIAGASAEFVPSFGPNGLIFAFGGFAPPADNPNPDFGASLNFDLQNLTFFDPQTKKTYSQVTTGDVPPYPRSEFCTAGFSDPSGRHEIFMFGGTNRRDKFAYNDSYVLSLPGFVWTKLPDSPDGVRTTQACVVVGNRQVLSIGGVDGFGKGYNDVDPAPQGLLLFDMVDQKWSHSYNASAPAYESPKAIQDLYSAG</sequence>
<dbReference type="PANTHER" id="PTHR23244:SF490">
    <property type="entry name" value="KELCH REPEAT PROTEIN"/>
    <property type="match status" value="1"/>
</dbReference>
<reference evidence="2" key="1">
    <citation type="journal article" date="2023" name="Mol. Phylogenet. Evol.">
        <title>Genome-scale phylogeny and comparative genomics of the fungal order Sordariales.</title>
        <authorList>
            <person name="Hensen N."/>
            <person name="Bonometti L."/>
            <person name="Westerberg I."/>
            <person name="Brannstrom I.O."/>
            <person name="Guillou S."/>
            <person name="Cros-Aarteil S."/>
            <person name="Calhoun S."/>
            <person name="Haridas S."/>
            <person name="Kuo A."/>
            <person name="Mondo S."/>
            <person name="Pangilinan J."/>
            <person name="Riley R."/>
            <person name="LaButti K."/>
            <person name="Andreopoulos B."/>
            <person name="Lipzen A."/>
            <person name="Chen C."/>
            <person name="Yan M."/>
            <person name="Daum C."/>
            <person name="Ng V."/>
            <person name="Clum A."/>
            <person name="Steindorff A."/>
            <person name="Ohm R.A."/>
            <person name="Martin F."/>
            <person name="Silar P."/>
            <person name="Natvig D.O."/>
            <person name="Lalanne C."/>
            <person name="Gautier V."/>
            <person name="Ament-Velasquez S.L."/>
            <person name="Kruys A."/>
            <person name="Hutchinson M.I."/>
            <person name="Powell A.J."/>
            <person name="Barry K."/>
            <person name="Miller A.N."/>
            <person name="Grigoriev I.V."/>
            <person name="Debuchy R."/>
            <person name="Gladieux P."/>
            <person name="Hiltunen Thoren M."/>
            <person name="Johannesson H."/>
        </authorList>
    </citation>
    <scope>NUCLEOTIDE SEQUENCE</scope>
    <source>
        <strain evidence="2">CBS 958.72</strain>
    </source>
</reference>
<evidence type="ECO:0008006" key="4">
    <source>
        <dbReference type="Google" id="ProtNLM"/>
    </source>
</evidence>
<reference evidence="2" key="2">
    <citation type="submission" date="2023-06" db="EMBL/GenBank/DDBJ databases">
        <authorList>
            <consortium name="Lawrence Berkeley National Laboratory"/>
            <person name="Haridas S."/>
            <person name="Hensen N."/>
            <person name="Bonometti L."/>
            <person name="Westerberg I."/>
            <person name="Brannstrom I.O."/>
            <person name="Guillou S."/>
            <person name="Cros-Aarteil S."/>
            <person name="Calhoun S."/>
            <person name="Kuo A."/>
            <person name="Mondo S."/>
            <person name="Pangilinan J."/>
            <person name="Riley R."/>
            <person name="Labutti K."/>
            <person name="Andreopoulos B."/>
            <person name="Lipzen A."/>
            <person name="Chen C."/>
            <person name="Yanf M."/>
            <person name="Daum C."/>
            <person name="Ng V."/>
            <person name="Clum A."/>
            <person name="Steindorff A."/>
            <person name="Ohm R."/>
            <person name="Martin F."/>
            <person name="Silar P."/>
            <person name="Natvig D."/>
            <person name="Lalanne C."/>
            <person name="Gautier V."/>
            <person name="Ament-Velasquez S.L."/>
            <person name="Kruys A."/>
            <person name="Hutchinson M.I."/>
            <person name="Powell A.J."/>
            <person name="Barry K."/>
            <person name="Miller A.N."/>
            <person name="Grigoriev I.V."/>
            <person name="Debuchy R."/>
            <person name="Gladieux P."/>
            <person name="Thoren M.H."/>
            <person name="Johannesson H."/>
        </authorList>
    </citation>
    <scope>NUCLEOTIDE SEQUENCE</scope>
    <source>
        <strain evidence="2">CBS 958.72</strain>
    </source>
</reference>
<evidence type="ECO:0000313" key="3">
    <source>
        <dbReference type="Proteomes" id="UP001287356"/>
    </source>
</evidence>
<keyword evidence="3" id="KW-1185">Reference proteome</keyword>
<dbReference type="AlphaFoldDB" id="A0AAE0NAK5"/>
<dbReference type="EMBL" id="JAULSN010000003">
    <property type="protein sequence ID" value="KAK3376887.1"/>
    <property type="molecule type" value="Genomic_DNA"/>
</dbReference>
<dbReference type="Gene3D" id="2.120.10.80">
    <property type="entry name" value="Kelch-type beta propeller"/>
    <property type="match status" value="1"/>
</dbReference>
<keyword evidence="1" id="KW-0732">Signal</keyword>
<comment type="caution">
    <text evidence="2">The sequence shown here is derived from an EMBL/GenBank/DDBJ whole genome shotgun (WGS) entry which is preliminary data.</text>
</comment>
<proteinExistence type="predicted"/>